<dbReference type="InterPro" id="IPR013096">
    <property type="entry name" value="Cupin_2"/>
</dbReference>
<dbReference type="SUPFAM" id="SSF51182">
    <property type="entry name" value="RmlC-like cupins"/>
    <property type="match status" value="1"/>
</dbReference>
<evidence type="ECO:0000259" key="2">
    <source>
        <dbReference type="Pfam" id="PF07883"/>
    </source>
</evidence>
<proteinExistence type="predicted"/>
<dbReference type="PANTHER" id="PTHR35848">
    <property type="entry name" value="OXALATE-BINDING PROTEIN"/>
    <property type="match status" value="1"/>
</dbReference>
<organism evidence="3 4">
    <name type="scientific">Permianibacter aggregans</name>
    <dbReference type="NCBI Taxonomy" id="1510150"/>
    <lineage>
        <taxon>Bacteria</taxon>
        <taxon>Pseudomonadati</taxon>
        <taxon>Pseudomonadota</taxon>
        <taxon>Gammaproteobacteria</taxon>
        <taxon>Pseudomonadales</taxon>
        <taxon>Pseudomonadaceae</taxon>
        <taxon>Permianibacter</taxon>
    </lineage>
</organism>
<comment type="caution">
    <text evidence="3">The sequence shown here is derived from an EMBL/GenBank/DDBJ whole genome shotgun (WGS) entry which is preliminary data.</text>
</comment>
<accession>A0A4R6UM91</accession>
<reference evidence="3 4" key="1">
    <citation type="submission" date="2019-03" db="EMBL/GenBank/DDBJ databases">
        <title>Genomic Encyclopedia of Type Strains, Phase IV (KMG-IV): sequencing the most valuable type-strain genomes for metagenomic binning, comparative biology and taxonomic classification.</title>
        <authorList>
            <person name="Goeker M."/>
        </authorList>
    </citation>
    <scope>NUCLEOTIDE SEQUENCE [LARGE SCALE GENOMIC DNA]</scope>
    <source>
        <strain evidence="3 4">DSM 103792</strain>
    </source>
</reference>
<dbReference type="InterPro" id="IPR051610">
    <property type="entry name" value="GPI/OXD"/>
</dbReference>
<feature type="domain" description="Cupin type-2" evidence="2">
    <location>
        <begin position="53"/>
        <end position="124"/>
    </location>
</feature>
<protein>
    <submittedName>
        <fullName evidence="3">Putative cupin superfamily protein</fullName>
    </submittedName>
</protein>
<dbReference type="CDD" id="cd02224">
    <property type="entry name" value="cupin_SPO2919-like"/>
    <property type="match status" value="1"/>
</dbReference>
<name>A0A4R6UM91_9GAMM</name>
<dbReference type="EMBL" id="SNYM01000008">
    <property type="protein sequence ID" value="TDQ48031.1"/>
    <property type="molecule type" value="Genomic_DNA"/>
</dbReference>
<dbReference type="InterPro" id="IPR014710">
    <property type="entry name" value="RmlC-like_jellyroll"/>
</dbReference>
<keyword evidence="1" id="KW-0479">Metal-binding</keyword>
<keyword evidence="4" id="KW-1185">Reference proteome</keyword>
<evidence type="ECO:0000313" key="3">
    <source>
        <dbReference type="EMBL" id="TDQ48031.1"/>
    </source>
</evidence>
<dbReference type="RefSeq" id="WP_133590435.1">
    <property type="nucleotide sequence ID" value="NZ_CP037953.1"/>
</dbReference>
<evidence type="ECO:0000313" key="4">
    <source>
        <dbReference type="Proteomes" id="UP000295375"/>
    </source>
</evidence>
<dbReference type="InterPro" id="IPR011051">
    <property type="entry name" value="RmlC_Cupin_sf"/>
</dbReference>
<evidence type="ECO:0000256" key="1">
    <source>
        <dbReference type="ARBA" id="ARBA00022723"/>
    </source>
</evidence>
<gene>
    <name evidence="3" type="ORF">EV696_10811</name>
</gene>
<dbReference type="OrthoDB" id="116921at2"/>
<dbReference type="Proteomes" id="UP000295375">
    <property type="component" value="Unassembled WGS sequence"/>
</dbReference>
<dbReference type="GO" id="GO:0046872">
    <property type="term" value="F:metal ion binding"/>
    <property type="evidence" value="ECO:0007669"/>
    <property type="project" value="UniProtKB-KW"/>
</dbReference>
<dbReference type="Gene3D" id="2.60.120.10">
    <property type="entry name" value="Jelly Rolls"/>
    <property type="match status" value="1"/>
</dbReference>
<sequence>MPDPSYPLVLQAEQVPPRTTPSLYPAPFAQRVEGRVKRVLGDPFGLRNFGVNLTSLAPGAYSALRHAHSKQDEFIYILQGRPTLITGDGETELMPGSCAGFRAGSGDAHHLHNRSDETVVYLEIGDRSIGDAVHYPDDDIRAVFNSEGKWVFTHKDGSAY</sequence>
<dbReference type="Pfam" id="PF07883">
    <property type="entry name" value="Cupin_2"/>
    <property type="match status" value="1"/>
</dbReference>
<dbReference type="PANTHER" id="PTHR35848:SF9">
    <property type="entry name" value="SLL1358 PROTEIN"/>
    <property type="match status" value="1"/>
</dbReference>
<dbReference type="AlphaFoldDB" id="A0A4R6UM91"/>